<evidence type="ECO:0008006" key="3">
    <source>
        <dbReference type="Google" id="ProtNLM"/>
    </source>
</evidence>
<protein>
    <recommendedName>
        <fullName evidence="3">Asl1-like glycosyl hydrolase catalytic domain-containing protein</fullName>
    </recommendedName>
</protein>
<name>A0A2H0XGN2_UNCKA</name>
<evidence type="ECO:0000313" key="2">
    <source>
        <dbReference type="Proteomes" id="UP000230340"/>
    </source>
</evidence>
<dbReference type="EMBL" id="PEYT01000004">
    <property type="protein sequence ID" value="PIS23309.1"/>
    <property type="molecule type" value="Genomic_DNA"/>
</dbReference>
<comment type="caution">
    <text evidence="1">The sequence shown here is derived from an EMBL/GenBank/DDBJ whole genome shotgun (WGS) entry which is preliminary data.</text>
</comment>
<reference evidence="2" key="1">
    <citation type="submission" date="2017-09" db="EMBL/GenBank/DDBJ databases">
        <title>Depth-based differentiation of microbial function through sediment-hosted aquifers and enrichment of novel symbionts in the deep terrestrial subsurface.</title>
        <authorList>
            <person name="Probst A.J."/>
            <person name="Ladd B."/>
            <person name="Jarett J.K."/>
            <person name="Geller-Mcgrath D.E."/>
            <person name="Sieber C.M.K."/>
            <person name="Emerson J.B."/>
            <person name="Anantharaman K."/>
            <person name="Thomas B.C."/>
            <person name="Malmstrom R."/>
            <person name="Stieglmeier M."/>
            <person name="Klingl A."/>
            <person name="Woyke T."/>
            <person name="Ryan C.M."/>
            <person name="Banfield J.F."/>
        </authorList>
    </citation>
    <scope>NUCLEOTIDE SEQUENCE [LARGE SCALE GENOMIC DNA]</scope>
</reference>
<organism evidence="1 2">
    <name type="scientific">candidate division WWE3 bacterium CG08_land_8_20_14_0_20_40_13</name>
    <dbReference type="NCBI Taxonomy" id="1975084"/>
    <lineage>
        <taxon>Bacteria</taxon>
        <taxon>Katanobacteria</taxon>
    </lineage>
</organism>
<evidence type="ECO:0000313" key="1">
    <source>
        <dbReference type="EMBL" id="PIS23309.1"/>
    </source>
</evidence>
<sequence length="397" mass="45520">MRKTTLFLTVIALLLTATLTVALERPLFLNLFSPPSISGKPSVVKNLDIQNLPSGIFKKPCFDKPMTYNGNLGNPQQNIGYQNNKFGLYIYAEVDYVEYAGDMVNSNGGDWGYVLLPINVKDYEASKWTKIFELLNQKHLIPIIQLWDLTKKEQEEQIAQSAYFLNSLPWPTKNRYISVYNEVNDDRFWRGKADPIAYAEILSATIDSFKRVNPNFFMLNGAFNASARSGPGYIDEEEFLLKMDKAVPGIFKKLDGWASHPYPQPEYRGSPYSSGRDSIKAYEWELALLAKHFNVKDPPIFITETGWAHKEGEDENTKYFSKETVAEFYKIAFREIWLPDQRIVAVAPFTIKYPAPNDHFSFLDKDEKPYPQYKVLQEIEKIPGLPPFVLERGDACN</sequence>
<gene>
    <name evidence="1" type="ORF">COT49_00470</name>
</gene>
<dbReference type="InterPro" id="IPR017853">
    <property type="entry name" value="GH"/>
</dbReference>
<dbReference type="Gene3D" id="3.20.20.80">
    <property type="entry name" value="Glycosidases"/>
    <property type="match status" value="1"/>
</dbReference>
<accession>A0A2H0XGN2</accession>
<dbReference type="AlphaFoldDB" id="A0A2H0XGN2"/>
<dbReference type="Proteomes" id="UP000230340">
    <property type="component" value="Unassembled WGS sequence"/>
</dbReference>
<dbReference type="SUPFAM" id="SSF51445">
    <property type="entry name" value="(Trans)glycosidases"/>
    <property type="match status" value="1"/>
</dbReference>
<proteinExistence type="predicted"/>